<keyword evidence="3" id="KW-1185">Reference proteome</keyword>
<dbReference type="Proteomes" id="UP001233999">
    <property type="component" value="Unassembled WGS sequence"/>
</dbReference>
<dbReference type="Gene3D" id="3.90.1200.10">
    <property type="match status" value="1"/>
</dbReference>
<organism evidence="2 3">
    <name type="scientific">Diploptera punctata</name>
    <name type="common">Pacific beetle cockroach</name>
    <dbReference type="NCBI Taxonomy" id="6984"/>
    <lineage>
        <taxon>Eukaryota</taxon>
        <taxon>Metazoa</taxon>
        <taxon>Ecdysozoa</taxon>
        <taxon>Arthropoda</taxon>
        <taxon>Hexapoda</taxon>
        <taxon>Insecta</taxon>
        <taxon>Pterygota</taxon>
        <taxon>Neoptera</taxon>
        <taxon>Polyneoptera</taxon>
        <taxon>Dictyoptera</taxon>
        <taxon>Blattodea</taxon>
        <taxon>Blaberoidea</taxon>
        <taxon>Blaberidae</taxon>
        <taxon>Diplopterinae</taxon>
        <taxon>Diploptera</taxon>
    </lineage>
</organism>
<reference evidence="2" key="1">
    <citation type="journal article" date="2023" name="IScience">
        <title>Live-bearing cockroach genome reveals convergent evolutionary mechanisms linked to viviparity in insects and beyond.</title>
        <authorList>
            <person name="Fouks B."/>
            <person name="Harrison M.C."/>
            <person name="Mikhailova A.A."/>
            <person name="Marchal E."/>
            <person name="English S."/>
            <person name="Carruthers M."/>
            <person name="Jennings E.C."/>
            <person name="Chiamaka E.L."/>
            <person name="Frigard R.A."/>
            <person name="Pippel M."/>
            <person name="Attardo G.M."/>
            <person name="Benoit J.B."/>
            <person name="Bornberg-Bauer E."/>
            <person name="Tobe S.S."/>
        </authorList>
    </citation>
    <scope>NUCLEOTIDE SEQUENCE</scope>
    <source>
        <strain evidence="2">Stay&amp;Tobe</strain>
    </source>
</reference>
<dbReference type="InterPro" id="IPR015897">
    <property type="entry name" value="CHK_kinase-like"/>
</dbReference>
<dbReference type="SUPFAM" id="SSF56112">
    <property type="entry name" value="Protein kinase-like (PK-like)"/>
    <property type="match status" value="1"/>
</dbReference>
<evidence type="ECO:0000259" key="1">
    <source>
        <dbReference type="SMART" id="SM00587"/>
    </source>
</evidence>
<proteinExistence type="predicted"/>
<dbReference type="SMART" id="SM00587">
    <property type="entry name" value="CHK"/>
    <property type="match status" value="1"/>
</dbReference>
<dbReference type="AlphaFoldDB" id="A0AAD7Z9P7"/>
<feature type="domain" description="CHK kinase-like" evidence="1">
    <location>
        <begin position="146"/>
        <end position="349"/>
    </location>
</feature>
<accession>A0AAD7Z9P7</accession>
<dbReference type="InterPro" id="IPR011009">
    <property type="entry name" value="Kinase-like_dom_sf"/>
</dbReference>
<gene>
    <name evidence="2" type="ORF">L9F63_025585</name>
</gene>
<name>A0AAD7Z9P7_DIPPU</name>
<evidence type="ECO:0000313" key="2">
    <source>
        <dbReference type="EMBL" id="KAJ9576519.1"/>
    </source>
</evidence>
<reference evidence="2" key="2">
    <citation type="submission" date="2023-05" db="EMBL/GenBank/DDBJ databases">
        <authorList>
            <person name="Fouks B."/>
        </authorList>
    </citation>
    <scope>NUCLEOTIDE SEQUENCE</scope>
    <source>
        <strain evidence="2">Stay&amp;Tobe</strain>
        <tissue evidence="2">Testes</tissue>
    </source>
</reference>
<dbReference type="EMBL" id="JASPKZ010009758">
    <property type="protein sequence ID" value="KAJ9576519.1"/>
    <property type="molecule type" value="Genomic_DNA"/>
</dbReference>
<evidence type="ECO:0000313" key="3">
    <source>
        <dbReference type="Proteomes" id="UP001233999"/>
    </source>
</evidence>
<dbReference type="InterPro" id="IPR004119">
    <property type="entry name" value="EcKL"/>
</dbReference>
<sequence>MSSEDKINVELKKEDLQKLLSQELGSDLIVKNVIIAPLTKPGDNYGSTILAVEVYYYNQENNYLHKLPIVAKLVPESPFLRKVFNIEITFNKEVRAYTLVAPEFHKLQEEKGISENEMLDVFPKYYGSRSNKQDDINMEADESAVLLMENLKLSGYEVRDRRKGLNLEHMELAVSKLAQFHALGIALKCLKPKLFNESILKTCERFDLLGPDDEESNEKWATAQRGYLKDIPEAVPHLDKIENLMRIDMQMKKERRDFPVREPFATIAHSDFWVNNMLFKYDESNSHMDKEKSCPTGIKFVDFQVTAYASPVKDLIFLLFSSSEDGLLDKYYDYFLNLYHKEFIRILAKMGCDIEPFTYKHFLNEVNICGPEEFAHILFMLNPICADPSDIKDMSNMTQDNILKNKVGKAYENKAKYFIKTFVAHGWL</sequence>
<dbReference type="Pfam" id="PF02958">
    <property type="entry name" value="EcKL"/>
    <property type="match status" value="1"/>
</dbReference>
<comment type="caution">
    <text evidence="2">The sequence shown here is derived from an EMBL/GenBank/DDBJ whole genome shotgun (WGS) entry which is preliminary data.</text>
</comment>
<dbReference type="PANTHER" id="PTHR11012">
    <property type="entry name" value="PROTEIN KINASE-LIKE DOMAIN-CONTAINING"/>
    <property type="match status" value="1"/>
</dbReference>
<dbReference type="PANTHER" id="PTHR11012:SF55">
    <property type="entry name" value="BHLH DOMAIN-CONTAINING PROTEIN"/>
    <property type="match status" value="1"/>
</dbReference>
<protein>
    <recommendedName>
        <fullName evidence="1">CHK kinase-like domain-containing protein</fullName>
    </recommendedName>
</protein>